<evidence type="ECO:0000313" key="3">
    <source>
        <dbReference type="Proteomes" id="UP000054858"/>
    </source>
</evidence>
<protein>
    <submittedName>
        <fullName evidence="2">Transport protein</fullName>
    </submittedName>
</protein>
<name>A0A0W0X541_9GAMM</name>
<dbReference type="Gene3D" id="3.40.50.10610">
    <property type="entry name" value="ABC-type transport auxiliary lipoprotein component"/>
    <property type="match status" value="1"/>
</dbReference>
<gene>
    <name evidence="2" type="ORF">Loak_1052</name>
</gene>
<comment type="caution">
    <text evidence="2">The sequence shown here is derived from an EMBL/GenBank/DDBJ whole genome shotgun (WGS) entry which is preliminary data.</text>
</comment>
<feature type="chain" id="PRO_5006916152" evidence="1">
    <location>
        <begin position="23"/>
        <end position="228"/>
    </location>
</feature>
<organism evidence="2 3">
    <name type="scientific">Legionella oakridgensis</name>
    <dbReference type="NCBI Taxonomy" id="29423"/>
    <lineage>
        <taxon>Bacteria</taxon>
        <taxon>Pseudomonadati</taxon>
        <taxon>Pseudomonadota</taxon>
        <taxon>Gammaproteobacteria</taxon>
        <taxon>Legionellales</taxon>
        <taxon>Legionellaceae</taxon>
        <taxon>Legionella</taxon>
    </lineage>
</organism>
<feature type="signal peptide" evidence="1">
    <location>
        <begin position="1"/>
        <end position="22"/>
    </location>
</feature>
<dbReference type="SUPFAM" id="SSF159594">
    <property type="entry name" value="XCC0632-like"/>
    <property type="match status" value="1"/>
</dbReference>
<evidence type="ECO:0000313" key="2">
    <source>
        <dbReference type="EMBL" id="KTD39626.1"/>
    </source>
</evidence>
<dbReference type="AlphaFoldDB" id="A0A0W0X541"/>
<accession>A0A0W0X541</accession>
<dbReference type="PATRIC" id="fig|29423.5.peg.1105"/>
<dbReference type="EMBL" id="LNYP01000019">
    <property type="protein sequence ID" value="KTD39626.1"/>
    <property type="molecule type" value="Genomic_DNA"/>
</dbReference>
<dbReference type="RefSeq" id="WP_025386513.1">
    <property type="nucleotide sequence ID" value="NZ_LCUA01000007.1"/>
</dbReference>
<reference evidence="2 3" key="1">
    <citation type="submission" date="2015-11" db="EMBL/GenBank/DDBJ databases">
        <title>Genomic analysis of 38 Legionella species identifies large and diverse effector repertoires.</title>
        <authorList>
            <person name="Burstein D."/>
            <person name="Amaro F."/>
            <person name="Zusman T."/>
            <person name="Lifshitz Z."/>
            <person name="Cohen O."/>
            <person name="Gilbert J.A."/>
            <person name="Pupko T."/>
            <person name="Shuman H.A."/>
            <person name="Segal G."/>
        </authorList>
    </citation>
    <scope>NUCLEOTIDE SEQUENCE [LARGE SCALE GENOMIC DNA]</scope>
    <source>
        <strain evidence="2 3">Oak Ridge-10</strain>
    </source>
</reference>
<evidence type="ECO:0000256" key="1">
    <source>
        <dbReference type="SAM" id="SignalP"/>
    </source>
</evidence>
<dbReference type="PROSITE" id="PS51257">
    <property type="entry name" value="PROKAR_LIPOPROTEIN"/>
    <property type="match status" value="1"/>
</dbReference>
<keyword evidence="1" id="KW-0732">Signal</keyword>
<dbReference type="Proteomes" id="UP000054858">
    <property type="component" value="Unassembled WGS sequence"/>
</dbReference>
<proteinExistence type="predicted"/>
<sequence>MNKGSVLRCVLFICLLSLGSGCAVKTSVNNQYKLENFGCTPVKGKRSASSILVTQPEAVAGYQTEQMLYMVKPFELNPFAHSAWVGAPANMLFPLILQSLQYSNYFSAVISTPYGEKADYRLDTQLIELHQNFLANPSRIELIVKVVLTYVADNHVIASKIIKRDVQCPENTPYGGVLAANIAVKEFTEIMTEFVIAHIKQQSPYSKTMAKNYKQLYNVPPSTRIKKI</sequence>